<comment type="caution">
    <text evidence="10">The sequence shown here is derived from an EMBL/GenBank/DDBJ whole genome shotgun (WGS) entry which is preliminary data.</text>
</comment>
<feature type="binding site" evidence="9">
    <location>
        <position position="142"/>
    </location>
    <ligand>
        <name>Fe cation</name>
        <dbReference type="ChEBI" id="CHEBI:24875"/>
    </ligand>
</feature>
<evidence type="ECO:0000256" key="1">
    <source>
        <dbReference type="ARBA" id="ARBA00007957"/>
    </source>
</evidence>
<dbReference type="GO" id="GO:0003700">
    <property type="term" value="F:DNA-binding transcription factor activity"/>
    <property type="evidence" value="ECO:0007669"/>
    <property type="project" value="InterPro"/>
</dbReference>
<feature type="binding site" evidence="8">
    <location>
        <position position="153"/>
    </location>
    <ligand>
        <name>Zn(2+)</name>
        <dbReference type="ChEBI" id="CHEBI:29105"/>
    </ligand>
</feature>
<dbReference type="InterPro" id="IPR043135">
    <property type="entry name" value="Fur_C"/>
</dbReference>
<dbReference type="Pfam" id="PF01475">
    <property type="entry name" value="FUR"/>
    <property type="match status" value="1"/>
</dbReference>
<name>A0A7V1EJ69_UNCW3</name>
<feature type="binding site" evidence="8">
    <location>
        <position position="104"/>
    </location>
    <ligand>
        <name>Zn(2+)</name>
        <dbReference type="ChEBI" id="CHEBI:29105"/>
    </ligand>
</feature>
<keyword evidence="7" id="KW-0804">Transcription</keyword>
<dbReference type="SUPFAM" id="SSF46785">
    <property type="entry name" value="Winged helix' DNA-binding domain"/>
    <property type="match status" value="1"/>
</dbReference>
<dbReference type="CDD" id="cd07153">
    <property type="entry name" value="Fur_like"/>
    <property type="match status" value="1"/>
</dbReference>
<evidence type="ECO:0000256" key="8">
    <source>
        <dbReference type="PIRSR" id="PIRSR602481-1"/>
    </source>
</evidence>
<dbReference type="PANTHER" id="PTHR33202">
    <property type="entry name" value="ZINC UPTAKE REGULATION PROTEIN"/>
    <property type="match status" value="1"/>
</dbReference>
<proteinExistence type="inferred from homology"/>
<comment type="similarity">
    <text evidence="1">Belongs to the Fur family.</text>
</comment>
<dbReference type="GO" id="GO:0045892">
    <property type="term" value="P:negative regulation of DNA-templated transcription"/>
    <property type="evidence" value="ECO:0007669"/>
    <property type="project" value="TreeGrafter"/>
</dbReference>
<feature type="binding site" evidence="8">
    <location>
        <position position="150"/>
    </location>
    <ligand>
        <name>Zn(2+)</name>
        <dbReference type="ChEBI" id="CHEBI:29105"/>
    </ligand>
</feature>
<accession>A0A7V1EJ69</accession>
<comment type="cofactor">
    <cofactor evidence="8">
        <name>Zn(2+)</name>
        <dbReference type="ChEBI" id="CHEBI:29105"/>
    </cofactor>
    <text evidence="8">Binds 1 zinc ion per subunit.</text>
</comment>
<evidence type="ECO:0000256" key="3">
    <source>
        <dbReference type="ARBA" id="ARBA00022723"/>
    </source>
</evidence>
<dbReference type="GO" id="GO:1900376">
    <property type="term" value="P:regulation of secondary metabolite biosynthetic process"/>
    <property type="evidence" value="ECO:0007669"/>
    <property type="project" value="TreeGrafter"/>
</dbReference>
<evidence type="ECO:0000313" key="10">
    <source>
        <dbReference type="EMBL" id="HDY60285.1"/>
    </source>
</evidence>
<keyword evidence="2" id="KW-0678">Repressor</keyword>
<evidence type="ECO:0000256" key="5">
    <source>
        <dbReference type="ARBA" id="ARBA00023015"/>
    </source>
</evidence>
<sequence length="157" mass="18485">MPKRFDYCPPWWHGRFRGCGYRITIARQAILDILSKTTEHLSAEDIFFAVHKDYPNIGLTTVYRTLELLVQIGLVYKHDFGDGRARYELAEGPKGKLHHHHLVCTKCGRIIDYTDFIDDELEFLKRTEKELSKKHNFEITGHLIQFYGICDKCRQKK</sequence>
<evidence type="ECO:0000256" key="6">
    <source>
        <dbReference type="ARBA" id="ARBA00023125"/>
    </source>
</evidence>
<evidence type="ECO:0000256" key="4">
    <source>
        <dbReference type="ARBA" id="ARBA00022833"/>
    </source>
</evidence>
<feature type="binding site" evidence="9">
    <location>
        <position position="98"/>
    </location>
    <ligand>
        <name>Fe cation</name>
        <dbReference type="ChEBI" id="CHEBI:24875"/>
    </ligand>
</feature>
<evidence type="ECO:0000256" key="9">
    <source>
        <dbReference type="PIRSR" id="PIRSR602481-2"/>
    </source>
</evidence>
<protein>
    <submittedName>
        <fullName evidence="10">Transcriptional repressor</fullName>
    </submittedName>
</protein>
<keyword evidence="3 8" id="KW-0479">Metal-binding</keyword>
<feature type="binding site" evidence="8">
    <location>
        <position position="107"/>
    </location>
    <ligand>
        <name>Zn(2+)</name>
        <dbReference type="ChEBI" id="CHEBI:29105"/>
    </ligand>
</feature>
<dbReference type="InterPro" id="IPR036388">
    <property type="entry name" value="WH-like_DNA-bd_sf"/>
</dbReference>
<keyword evidence="6" id="KW-0238">DNA-binding</keyword>
<dbReference type="FunFam" id="1.10.10.10:FF:000051">
    <property type="entry name" value="Fur family transcriptional regulator"/>
    <property type="match status" value="1"/>
</dbReference>
<reference evidence="10" key="1">
    <citation type="journal article" date="2020" name="mSystems">
        <title>Genome- and Community-Level Interaction Insights into Carbon Utilization and Element Cycling Functions of Hydrothermarchaeota in Hydrothermal Sediment.</title>
        <authorList>
            <person name="Zhou Z."/>
            <person name="Liu Y."/>
            <person name="Xu W."/>
            <person name="Pan J."/>
            <person name="Luo Z.H."/>
            <person name="Li M."/>
        </authorList>
    </citation>
    <scope>NUCLEOTIDE SEQUENCE [LARGE SCALE GENOMIC DNA]</scope>
    <source>
        <strain evidence="10">SpSt-258</strain>
    </source>
</reference>
<evidence type="ECO:0000256" key="7">
    <source>
        <dbReference type="ARBA" id="ARBA00023163"/>
    </source>
</evidence>
<keyword evidence="5" id="KW-0805">Transcription regulation</keyword>
<dbReference type="AlphaFoldDB" id="A0A7V1EJ69"/>
<gene>
    <name evidence="10" type="ORF">ENP86_12205</name>
</gene>
<dbReference type="Gene3D" id="3.30.1490.190">
    <property type="match status" value="1"/>
</dbReference>
<keyword evidence="4 8" id="KW-0862">Zinc</keyword>
<evidence type="ECO:0000256" key="2">
    <source>
        <dbReference type="ARBA" id="ARBA00022491"/>
    </source>
</evidence>
<comment type="cofactor">
    <cofactor evidence="9">
        <name>Mn(2+)</name>
        <dbReference type="ChEBI" id="CHEBI:29035"/>
    </cofactor>
    <cofactor evidence="9">
        <name>Fe(2+)</name>
        <dbReference type="ChEBI" id="CHEBI:29033"/>
    </cofactor>
    <text evidence="9">Binds 1 Mn(2+) or Fe(2+) ion per subunit.</text>
</comment>
<dbReference type="PANTHER" id="PTHR33202:SF7">
    <property type="entry name" value="FERRIC UPTAKE REGULATION PROTEIN"/>
    <property type="match status" value="1"/>
</dbReference>
<keyword evidence="9" id="KW-0408">Iron</keyword>
<organism evidence="10">
    <name type="scientific">candidate division WOR-3 bacterium</name>
    <dbReference type="NCBI Taxonomy" id="2052148"/>
    <lineage>
        <taxon>Bacteria</taxon>
        <taxon>Bacteria division WOR-3</taxon>
    </lineage>
</organism>
<dbReference type="GO" id="GO:0000976">
    <property type="term" value="F:transcription cis-regulatory region binding"/>
    <property type="evidence" value="ECO:0007669"/>
    <property type="project" value="TreeGrafter"/>
</dbReference>
<dbReference type="GO" id="GO:0008270">
    <property type="term" value="F:zinc ion binding"/>
    <property type="evidence" value="ECO:0007669"/>
    <property type="project" value="TreeGrafter"/>
</dbReference>
<dbReference type="InterPro" id="IPR036390">
    <property type="entry name" value="WH_DNA-bd_sf"/>
</dbReference>
<dbReference type="Gene3D" id="1.10.10.10">
    <property type="entry name" value="Winged helix-like DNA-binding domain superfamily/Winged helix DNA-binding domain"/>
    <property type="match status" value="1"/>
</dbReference>
<dbReference type="InterPro" id="IPR002481">
    <property type="entry name" value="FUR"/>
</dbReference>
<dbReference type="EMBL" id="DSKY01000022">
    <property type="protein sequence ID" value="HDY60285.1"/>
    <property type="molecule type" value="Genomic_DNA"/>
</dbReference>